<dbReference type="RefSeq" id="WP_125019525.1">
    <property type="nucleotide sequence ID" value="NZ_RQVQ01000026.1"/>
</dbReference>
<keyword evidence="3" id="KW-1185">Reference proteome</keyword>
<name>A0A3P3WA66_9FLAO</name>
<feature type="chain" id="PRO_5018284595" evidence="1">
    <location>
        <begin position="20"/>
        <end position="153"/>
    </location>
</feature>
<evidence type="ECO:0000256" key="1">
    <source>
        <dbReference type="SAM" id="SignalP"/>
    </source>
</evidence>
<accession>A0A3P3WA66</accession>
<evidence type="ECO:0000313" key="2">
    <source>
        <dbReference type="EMBL" id="RRJ89533.1"/>
    </source>
</evidence>
<proteinExistence type="predicted"/>
<dbReference type="EMBL" id="RQVQ01000026">
    <property type="protein sequence ID" value="RRJ89533.1"/>
    <property type="molecule type" value="Genomic_DNA"/>
</dbReference>
<dbReference type="Proteomes" id="UP000275719">
    <property type="component" value="Unassembled WGS sequence"/>
</dbReference>
<reference evidence="2 3" key="1">
    <citation type="submission" date="2018-11" db="EMBL/GenBank/DDBJ databases">
        <title>Flavobacterium sp. nov., YIM 102701-2 draft genome.</title>
        <authorList>
            <person name="Li G."/>
            <person name="Jiang Y."/>
        </authorList>
    </citation>
    <scope>NUCLEOTIDE SEQUENCE [LARGE SCALE GENOMIC DNA]</scope>
    <source>
        <strain evidence="2 3">YIM 102701-2</strain>
    </source>
</reference>
<keyword evidence="1" id="KW-0732">Signal</keyword>
<sequence length="153" mass="17927">MKKIILNIAFLLISVVSFGQHNKSVDIESKIQNIIQNNTFVPETKNGTLIDDNGKEINHNTSFYYFLDTEKLFSVLYEQHDEVSLNKTYYYDNDQLVLVVIEKINNKASKDRITEQIFYFYDNGELIDSSDYTAKYVPTELYTEGMNYLKDFN</sequence>
<organism evidence="2 3">
    <name type="scientific">Paenimyroides tangerinum</name>
    <dbReference type="NCBI Taxonomy" id="2488728"/>
    <lineage>
        <taxon>Bacteria</taxon>
        <taxon>Pseudomonadati</taxon>
        <taxon>Bacteroidota</taxon>
        <taxon>Flavobacteriia</taxon>
        <taxon>Flavobacteriales</taxon>
        <taxon>Flavobacteriaceae</taxon>
        <taxon>Paenimyroides</taxon>
    </lineage>
</organism>
<protein>
    <submittedName>
        <fullName evidence="2">Uncharacterized protein</fullName>
    </submittedName>
</protein>
<gene>
    <name evidence="2" type="ORF">EG240_11430</name>
</gene>
<evidence type="ECO:0000313" key="3">
    <source>
        <dbReference type="Proteomes" id="UP000275719"/>
    </source>
</evidence>
<dbReference type="OrthoDB" id="9793489at2"/>
<feature type="signal peptide" evidence="1">
    <location>
        <begin position="1"/>
        <end position="19"/>
    </location>
</feature>
<dbReference type="AlphaFoldDB" id="A0A3P3WA66"/>
<comment type="caution">
    <text evidence="2">The sequence shown here is derived from an EMBL/GenBank/DDBJ whole genome shotgun (WGS) entry which is preliminary data.</text>
</comment>